<protein>
    <recommendedName>
        <fullName evidence="4">Peptidoglycan binding-like domain-containing protein</fullName>
    </recommendedName>
</protein>
<dbReference type="RefSeq" id="WP_143095761.1">
    <property type="nucleotide sequence ID" value="NZ_CP031252.1"/>
</dbReference>
<accession>A0A378TYL1</accession>
<keyword evidence="1" id="KW-0472">Membrane</keyword>
<evidence type="ECO:0000313" key="3">
    <source>
        <dbReference type="Proteomes" id="UP000254927"/>
    </source>
</evidence>
<dbReference type="Proteomes" id="UP000254927">
    <property type="component" value="Unassembled WGS sequence"/>
</dbReference>
<dbReference type="PANTHER" id="PTHR48465:SF1">
    <property type="entry name" value="PROTEIN SSUH2 HOMOLOG"/>
    <property type="match status" value="1"/>
</dbReference>
<feature type="transmembrane region" description="Helical" evidence="1">
    <location>
        <begin position="445"/>
        <end position="471"/>
    </location>
</feature>
<evidence type="ECO:0000313" key="2">
    <source>
        <dbReference type="EMBL" id="STZ68095.1"/>
    </source>
</evidence>
<feature type="transmembrane region" description="Helical" evidence="1">
    <location>
        <begin position="492"/>
        <end position="509"/>
    </location>
</feature>
<evidence type="ECO:0000256" key="1">
    <source>
        <dbReference type="SAM" id="Phobius"/>
    </source>
</evidence>
<evidence type="ECO:0008006" key="4">
    <source>
        <dbReference type="Google" id="ProtNLM"/>
    </source>
</evidence>
<dbReference type="InterPro" id="IPR052789">
    <property type="entry name" value="SSUH2_homolog"/>
</dbReference>
<dbReference type="PANTHER" id="PTHR48465">
    <property type="entry name" value="PROTEIN SSUH2 HOMOLOG"/>
    <property type="match status" value="1"/>
</dbReference>
<dbReference type="AlphaFoldDB" id="A0A378TYL1"/>
<dbReference type="EMBL" id="UGQW01000002">
    <property type="protein sequence ID" value="STZ68095.1"/>
    <property type="molecule type" value="Genomic_DNA"/>
</dbReference>
<proteinExistence type="predicted"/>
<keyword evidence="1" id="KW-0812">Transmembrane</keyword>
<gene>
    <name evidence="2" type="ORF">NCTC10660_01601</name>
</gene>
<reference evidence="2 3" key="1">
    <citation type="submission" date="2018-06" db="EMBL/GenBank/DDBJ databases">
        <authorList>
            <consortium name="Pathogen Informatics"/>
            <person name="Doyle S."/>
        </authorList>
    </citation>
    <scope>NUCLEOTIDE SEQUENCE [LARGE SCALE GENOMIC DNA]</scope>
    <source>
        <strain evidence="2 3">NCTC10660</strain>
    </source>
</reference>
<organism evidence="2 3">
    <name type="scientific">Neisseria elongata</name>
    <dbReference type="NCBI Taxonomy" id="495"/>
    <lineage>
        <taxon>Bacteria</taxon>
        <taxon>Pseudomonadati</taxon>
        <taxon>Pseudomonadota</taxon>
        <taxon>Betaproteobacteria</taxon>
        <taxon>Neisseriales</taxon>
        <taxon>Neisseriaceae</taxon>
        <taxon>Neisseria</taxon>
    </lineage>
</organism>
<name>A0A378TYL1_NEIEL</name>
<dbReference type="GeneID" id="93352583"/>
<sequence length="642" mass="70106">MSDNRKHDELAGILLHQLRNLIDGNQARAGEVVPGQYEAEDFCVRLLVLWSFSGTMEDSVTAGDASMADHFGYNGAAFARHSGELSERAACDTDLRAGFMDRLRVAGGKGVAESGRETAFHTFRPFSMHEQCQSCHGKGNVSCRSCQGSGRERCHWCGGSGQHAEQVPVYDGNSQYRGTRTVYKSCGGCWGSGYRTCGSCSGSGREKCGNCSGYGFFTRVREIQALAVPSYEVAADTRFAPQALSDLLARSGAEFCGEKIPFDLNGEQAGEKTHGMSYVGISTAVMLPFGLKGKTYICHAFSNPPYPYVRPTVFDDLFADELAFLQTNLSGKRKLGKKDAVAFFSRYAGQPVLDDAMRKIADCRTAQDEDTGHAVQTACQGFISTEMAGWLANVLNLIIDKVSPAYSPTVWVLSGLPVLAYLALLQEWDAEQNIAAKPFGTLLGGGLAFLLILLAVGIAASLLSMVVVAWQRRKVPPAYRQQMRHAEAFGKLFGWGFLVWLAACAYGFAASQDWLPKSEGRLALEVTQAACRQADGWLGPSENGEFEGNGFFAKLKRDFGSLCRPSDNHTERMELPAQKEQVLYIQRRLQAGGYKIKADGKFGKESRRLARDYLAKAGQSVADDAATEDYYRAFLQLEDAGY</sequence>
<keyword evidence="1" id="KW-1133">Transmembrane helix</keyword>